<keyword evidence="2" id="KW-1185">Reference proteome</keyword>
<evidence type="ECO:0000313" key="1">
    <source>
        <dbReference type="EMBL" id="CAG8775528.1"/>
    </source>
</evidence>
<name>A0ACA9R3J1_9GLOM</name>
<organism evidence="1 2">
    <name type="scientific">Acaulospora colombiana</name>
    <dbReference type="NCBI Taxonomy" id="27376"/>
    <lineage>
        <taxon>Eukaryota</taxon>
        <taxon>Fungi</taxon>
        <taxon>Fungi incertae sedis</taxon>
        <taxon>Mucoromycota</taxon>
        <taxon>Glomeromycotina</taxon>
        <taxon>Glomeromycetes</taxon>
        <taxon>Diversisporales</taxon>
        <taxon>Acaulosporaceae</taxon>
        <taxon>Acaulospora</taxon>
    </lineage>
</organism>
<comment type="caution">
    <text evidence="1">The sequence shown here is derived from an EMBL/GenBank/DDBJ whole genome shotgun (WGS) entry which is preliminary data.</text>
</comment>
<gene>
    <name evidence="1" type="ORF">ACOLOM_LOCUS14062</name>
</gene>
<dbReference type="EMBL" id="CAJVPT010067823">
    <property type="protein sequence ID" value="CAG8775528.1"/>
    <property type="molecule type" value="Genomic_DNA"/>
</dbReference>
<accession>A0ACA9R3J1</accession>
<dbReference type="Proteomes" id="UP000789525">
    <property type="component" value="Unassembled WGS sequence"/>
</dbReference>
<reference evidence="1" key="1">
    <citation type="submission" date="2021-06" db="EMBL/GenBank/DDBJ databases">
        <authorList>
            <person name="Kallberg Y."/>
            <person name="Tangrot J."/>
            <person name="Rosling A."/>
        </authorList>
    </citation>
    <scope>NUCLEOTIDE SEQUENCE</scope>
    <source>
        <strain evidence="1">CL356</strain>
    </source>
</reference>
<proteinExistence type="predicted"/>
<protein>
    <submittedName>
        <fullName evidence="1">16486_t:CDS:1</fullName>
    </submittedName>
</protein>
<feature type="non-terminal residue" evidence="1">
    <location>
        <position position="147"/>
    </location>
</feature>
<sequence length="147" mass="16757">MERNEGSETSQRRISSFDNCLRLLHHNTILRTDFKVDERKAKSWFESLASAVEFMHARGVAHNDIKPANILLSASKTPILVDFGFSERYELGSADAFRSSLAYGTPEYLSPERAKGQLHNTRKSDVWSLGVTFFEIIMARTPFENDK</sequence>
<evidence type="ECO:0000313" key="2">
    <source>
        <dbReference type="Proteomes" id="UP000789525"/>
    </source>
</evidence>